<feature type="region of interest" description="Disordered" evidence="1">
    <location>
        <begin position="125"/>
        <end position="159"/>
    </location>
</feature>
<feature type="compositionally biased region" description="Polar residues" evidence="1">
    <location>
        <begin position="127"/>
        <end position="138"/>
    </location>
</feature>
<dbReference type="RefSeq" id="WP_149764800.1">
    <property type="nucleotide sequence ID" value="NZ_BSPE01000017.1"/>
</dbReference>
<dbReference type="Proteomes" id="UP000323300">
    <property type="component" value="Unassembled WGS sequence"/>
</dbReference>
<organism evidence="2 3">
    <name type="scientific">Neomesorhizobium albiziae</name>
    <dbReference type="NCBI Taxonomy" id="335020"/>
    <lineage>
        <taxon>Bacteria</taxon>
        <taxon>Pseudomonadati</taxon>
        <taxon>Pseudomonadota</taxon>
        <taxon>Alphaproteobacteria</taxon>
        <taxon>Hyphomicrobiales</taxon>
        <taxon>Phyllobacteriaceae</taxon>
        <taxon>Neomesorhizobium</taxon>
    </lineage>
</organism>
<keyword evidence="3" id="KW-1185">Reference proteome</keyword>
<sequence length="159" mass="17825">MPVNTGLQEHVSMMVFRSNISTMIASHRRRRRWALALAAPLQARSRNGLIARGLGFGLSAARWLQRRAALRLIDAVPANSEEATEKLNYIMAFLIADGTDVHPEDIDKVIHTLRRTRFDAKAHLDRNVSSQNAQTSLPDETWPPLAGTGRWNGEQKGYL</sequence>
<reference evidence="2 3" key="1">
    <citation type="submission" date="2016-10" db="EMBL/GenBank/DDBJ databases">
        <authorList>
            <person name="Varghese N."/>
            <person name="Submissions S."/>
        </authorList>
    </citation>
    <scope>NUCLEOTIDE SEQUENCE [LARGE SCALE GENOMIC DNA]</scope>
    <source>
        <strain evidence="2 3">DSM 21822</strain>
    </source>
</reference>
<evidence type="ECO:0000313" key="2">
    <source>
        <dbReference type="EMBL" id="SFL24777.1"/>
    </source>
</evidence>
<evidence type="ECO:0000256" key="1">
    <source>
        <dbReference type="SAM" id="MobiDB-lite"/>
    </source>
</evidence>
<name>A0A1I4G679_9HYPH</name>
<evidence type="ECO:0000313" key="3">
    <source>
        <dbReference type="Proteomes" id="UP000323300"/>
    </source>
</evidence>
<dbReference type="EMBL" id="FOSL01000083">
    <property type="protein sequence ID" value="SFL24777.1"/>
    <property type="molecule type" value="Genomic_DNA"/>
</dbReference>
<accession>A0A1I4G679</accession>
<dbReference type="AlphaFoldDB" id="A0A1I4G679"/>
<protein>
    <submittedName>
        <fullName evidence="2">Uncharacterized protein</fullName>
    </submittedName>
</protein>
<proteinExistence type="predicted"/>
<gene>
    <name evidence="2" type="ORF">SAMN04488498_1833</name>
</gene>